<dbReference type="Pfam" id="PF08534">
    <property type="entry name" value="Redoxin"/>
    <property type="match status" value="1"/>
</dbReference>
<dbReference type="GO" id="GO:0030313">
    <property type="term" value="C:cell envelope"/>
    <property type="evidence" value="ECO:0007669"/>
    <property type="project" value="UniProtKB-SubCell"/>
</dbReference>
<keyword evidence="2" id="KW-0201">Cytochrome c-type biogenesis</keyword>
<dbReference type="Gene3D" id="3.40.30.10">
    <property type="entry name" value="Glutaredoxin"/>
    <property type="match status" value="1"/>
</dbReference>
<organism evidence="8 9">
    <name type="scientific">Hoyosella rhizosphaerae</name>
    <dbReference type="NCBI Taxonomy" id="1755582"/>
    <lineage>
        <taxon>Bacteria</taxon>
        <taxon>Bacillati</taxon>
        <taxon>Actinomycetota</taxon>
        <taxon>Actinomycetes</taxon>
        <taxon>Mycobacteriales</taxon>
        <taxon>Hoyosellaceae</taxon>
        <taxon>Hoyosella</taxon>
    </lineage>
</organism>
<dbReference type="Proteomes" id="UP000641514">
    <property type="component" value="Unassembled WGS sequence"/>
</dbReference>
<dbReference type="GO" id="GO:0017004">
    <property type="term" value="P:cytochrome complex assembly"/>
    <property type="evidence" value="ECO:0007669"/>
    <property type="project" value="UniProtKB-KW"/>
</dbReference>
<accession>A0A916UJW5</accession>
<keyword evidence="5" id="KW-0676">Redox-active center</keyword>
<dbReference type="AlphaFoldDB" id="A0A916UJW5"/>
<reference evidence="8" key="1">
    <citation type="journal article" date="2014" name="Int. J. Syst. Evol. Microbiol.">
        <title>Complete genome sequence of Corynebacterium casei LMG S-19264T (=DSM 44701T), isolated from a smear-ripened cheese.</title>
        <authorList>
            <consortium name="US DOE Joint Genome Institute (JGI-PGF)"/>
            <person name="Walter F."/>
            <person name="Albersmeier A."/>
            <person name="Kalinowski J."/>
            <person name="Ruckert C."/>
        </authorList>
    </citation>
    <scope>NUCLEOTIDE SEQUENCE</scope>
    <source>
        <strain evidence="8">CGMCC 1.15478</strain>
    </source>
</reference>
<dbReference type="InterPro" id="IPR013766">
    <property type="entry name" value="Thioredoxin_domain"/>
</dbReference>
<name>A0A916UJW5_9ACTN</name>
<keyword evidence="3" id="KW-0735">Signal-anchor</keyword>
<evidence type="ECO:0000256" key="3">
    <source>
        <dbReference type="ARBA" id="ARBA00022968"/>
    </source>
</evidence>
<evidence type="ECO:0000259" key="7">
    <source>
        <dbReference type="PROSITE" id="PS51352"/>
    </source>
</evidence>
<keyword evidence="3" id="KW-0812">Transmembrane</keyword>
<comment type="subcellular location">
    <subcellularLocation>
        <location evidence="1">Cell envelope</location>
    </subcellularLocation>
</comment>
<evidence type="ECO:0000256" key="4">
    <source>
        <dbReference type="ARBA" id="ARBA00023157"/>
    </source>
</evidence>
<dbReference type="InterPro" id="IPR017937">
    <property type="entry name" value="Thioredoxin_CS"/>
</dbReference>
<keyword evidence="9" id="KW-1185">Reference proteome</keyword>
<dbReference type="EMBL" id="BMJH01000004">
    <property type="protein sequence ID" value="GGC75816.1"/>
    <property type="molecule type" value="Genomic_DNA"/>
</dbReference>
<evidence type="ECO:0000313" key="8">
    <source>
        <dbReference type="EMBL" id="GGC75816.1"/>
    </source>
</evidence>
<proteinExistence type="predicted"/>
<dbReference type="SUPFAM" id="SSF52833">
    <property type="entry name" value="Thioredoxin-like"/>
    <property type="match status" value="1"/>
</dbReference>
<gene>
    <name evidence="8" type="ORF">GCM10011410_31420</name>
</gene>
<dbReference type="InterPro" id="IPR050553">
    <property type="entry name" value="Thioredoxin_ResA/DsbE_sf"/>
</dbReference>
<dbReference type="PROSITE" id="PS00194">
    <property type="entry name" value="THIOREDOXIN_1"/>
    <property type="match status" value="1"/>
</dbReference>
<dbReference type="InterPro" id="IPR036249">
    <property type="entry name" value="Thioredoxin-like_sf"/>
</dbReference>
<feature type="domain" description="Thioredoxin" evidence="7">
    <location>
        <begin position="76"/>
        <end position="217"/>
    </location>
</feature>
<evidence type="ECO:0000256" key="6">
    <source>
        <dbReference type="SAM" id="MobiDB-lite"/>
    </source>
</evidence>
<protein>
    <submittedName>
        <fullName evidence="8">Membrane protein</fullName>
    </submittedName>
</protein>
<dbReference type="RefSeq" id="WP_188677380.1">
    <property type="nucleotide sequence ID" value="NZ_BMJH01000004.1"/>
</dbReference>
<dbReference type="GO" id="GO:0016491">
    <property type="term" value="F:oxidoreductase activity"/>
    <property type="evidence" value="ECO:0007669"/>
    <property type="project" value="InterPro"/>
</dbReference>
<reference evidence="8" key="2">
    <citation type="submission" date="2020-09" db="EMBL/GenBank/DDBJ databases">
        <authorList>
            <person name="Sun Q."/>
            <person name="Zhou Y."/>
        </authorList>
    </citation>
    <scope>NUCLEOTIDE SEQUENCE</scope>
    <source>
        <strain evidence="8">CGMCC 1.15478</strain>
    </source>
</reference>
<dbReference type="InterPro" id="IPR013740">
    <property type="entry name" value="Redoxin"/>
</dbReference>
<evidence type="ECO:0000256" key="2">
    <source>
        <dbReference type="ARBA" id="ARBA00022748"/>
    </source>
</evidence>
<sequence>MSSSGKWTIAAFIVVFALVVAIWPRDAADDTTPTSPPGPQQPGAQQRETTGEITQSMRLDAQLDACPQPDPSARAWSVQNPISDVTLTCLGDGTPVSLGAALAGKPAVLNIWAYWCGPCAEELPALQEYAHMVGDDITVLTVHRDPKEANALAKLIQYDVRLPGIQDGSGRVPALLGAPAVLPVTIVLHADGAVASILAEPFTTAEEIDAAVTVALRGGE</sequence>
<keyword evidence="4" id="KW-1015">Disulfide bond</keyword>
<dbReference type="PANTHER" id="PTHR42852:SF6">
    <property type="entry name" value="THIOL:DISULFIDE INTERCHANGE PROTEIN DSBE"/>
    <property type="match status" value="1"/>
</dbReference>
<evidence type="ECO:0000313" key="9">
    <source>
        <dbReference type="Proteomes" id="UP000641514"/>
    </source>
</evidence>
<evidence type="ECO:0000256" key="1">
    <source>
        <dbReference type="ARBA" id="ARBA00004196"/>
    </source>
</evidence>
<evidence type="ECO:0000256" key="5">
    <source>
        <dbReference type="ARBA" id="ARBA00023284"/>
    </source>
</evidence>
<dbReference type="PANTHER" id="PTHR42852">
    <property type="entry name" value="THIOL:DISULFIDE INTERCHANGE PROTEIN DSBE"/>
    <property type="match status" value="1"/>
</dbReference>
<comment type="caution">
    <text evidence="8">The sequence shown here is derived from an EMBL/GenBank/DDBJ whole genome shotgun (WGS) entry which is preliminary data.</text>
</comment>
<dbReference type="PROSITE" id="PS51352">
    <property type="entry name" value="THIOREDOXIN_2"/>
    <property type="match status" value="1"/>
</dbReference>
<dbReference type="CDD" id="cd02966">
    <property type="entry name" value="TlpA_like_family"/>
    <property type="match status" value="1"/>
</dbReference>
<feature type="region of interest" description="Disordered" evidence="6">
    <location>
        <begin position="28"/>
        <end position="51"/>
    </location>
</feature>